<reference evidence="4" key="3">
    <citation type="submission" date="2018-08" db="UniProtKB">
        <authorList>
            <consortium name="EnsemblPlants"/>
        </authorList>
    </citation>
    <scope>IDENTIFICATION</scope>
    <source>
        <strain evidence="4">cv. Bd21</strain>
    </source>
</reference>
<dbReference type="EMBL" id="CM000880">
    <property type="protein sequence ID" value="PNT74571.1"/>
    <property type="molecule type" value="Genomic_DNA"/>
</dbReference>
<proteinExistence type="predicted"/>
<dbReference type="InterPro" id="IPR058920">
    <property type="entry name" value="PAP-OAS1-bd-rel"/>
</dbReference>
<evidence type="ECO:0000313" key="3">
    <source>
        <dbReference type="EMBL" id="PNT74571.1"/>
    </source>
</evidence>
<dbReference type="OrthoDB" id="273917at2759"/>
<evidence type="ECO:0000256" key="1">
    <source>
        <dbReference type="SAM" id="MobiDB-lite"/>
    </source>
</evidence>
<dbReference type="Gramene" id="PNT74571">
    <property type="protein sequence ID" value="PNT74571"/>
    <property type="gene ID" value="BRADI_1g17720v3"/>
</dbReference>
<evidence type="ECO:0000313" key="5">
    <source>
        <dbReference type="Proteomes" id="UP000008810"/>
    </source>
</evidence>
<evidence type="ECO:0000313" key="4">
    <source>
        <dbReference type="EnsemblPlants" id="PNT74571"/>
    </source>
</evidence>
<feature type="region of interest" description="Disordered" evidence="1">
    <location>
        <begin position="537"/>
        <end position="668"/>
    </location>
</feature>
<reference evidence="3" key="2">
    <citation type="submission" date="2017-06" db="EMBL/GenBank/DDBJ databases">
        <title>WGS assembly of Brachypodium distachyon.</title>
        <authorList>
            <consortium name="The International Brachypodium Initiative"/>
            <person name="Lucas S."/>
            <person name="Harmon-Smith M."/>
            <person name="Lail K."/>
            <person name="Tice H."/>
            <person name="Grimwood J."/>
            <person name="Bruce D."/>
            <person name="Barry K."/>
            <person name="Shu S."/>
            <person name="Lindquist E."/>
            <person name="Wang M."/>
            <person name="Pitluck S."/>
            <person name="Vogel J.P."/>
            <person name="Garvin D.F."/>
            <person name="Mockler T.C."/>
            <person name="Schmutz J."/>
            <person name="Rokhsar D."/>
            <person name="Bevan M.W."/>
        </authorList>
    </citation>
    <scope>NUCLEOTIDE SEQUENCE</scope>
    <source>
        <strain evidence="3">Bd21</strain>
    </source>
</reference>
<dbReference type="ExpressionAtlas" id="A0A2K2DJW8">
    <property type="expression patterns" value="baseline"/>
</dbReference>
<gene>
    <name evidence="4" type="primary">LOC100830879</name>
    <name evidence="3" type="ORF">BRADI_1g17720v3</name>
</gene>
<accession>A0A2K2DJW8</accession>
<dbReference type="PANTHER" id="PTHR45979:SF26">
    <property type="entry name" value="NUCLEOTIDYLTRANSFERASE DOMAIN CONTAINING PROTEIN, EXPRESSED"/>
    <property type="match status" value="1"/>
</dbReference>
<dbReference type="SUPFAM" id="SSF81631">
    <property type="entry name" value="PAP/OAS1 substrate-binding domain"/>
    <property type="match status" value="1"/>
</dbReference>
<feature type="compositionally biased region" description="Polar residues" evidence="1">
    <location>
        <begin position="831"/>
        <end position="845"/>
    </location>
</feature>
<evidence type="ECO:0000259" key="2">
    <source>
        <dbReference type="Pfam" id="PF26180"/>
    </source>
</evidence>
<dbReference type="Gene3D" id="1.10.1410.10">
    <property type="match status" value="1"/>
</dbReference>
<dbReference type="PANTHER" id="PTHR45979">
    <property type="entry name" value="PAP/OAS1 SUBSTRATE-BINDING DOMAIN SUPERFAMILY"/>
    <property type="match status" value="1"/>
</dbReference>
<sequence>MFHNSLHGPFEALYMFLEYYSKFDWGKYCVTLDGPVPLSSLANFTAEPAVANDELLLGKESLSASSDRLLVLPKGSDRHDPEFRPKILNIIDPLKGDNNLGRSISLETFPHVRKSFSRGAKKFRQILTLPSELIPVGIYALFPRTLRKHGTGQRTDLGCSSVLLHPMLDKEPHYMDDDEDEPENSLELPDKELNLHKSSNGYFLADYKDCCQKKIWQYLARYYGMASGASGSDATYFSSHSSSHPENGNGSMKQCCGSCATGGGLSVCRSFMMQNHILAAATQANTLCVTESNQTGDVHQENLSPFPFSPSDLLELSGDLGLHLGCLRNVQYHLEALFDELLKSVQEASLAGLINEDSFVVPTLRSSCNTDARPPLLALPSPADTDRRNLSPVYASHSTTAYVPQQSHTQVQVDAVDQSFYGPHIPSVDGWSLSPSHAADSESYHVSCSWYCNTEEASQTHGAAAYMSNMSLSLPSGMDTLSNGLACYQSSPVDPETYHVSWSYVTGDVPKTRGTGTYIPKMTYDYHKERERAFFDKARKQRQRQQDQAYSSNEHAAAGNGTDQALMDQGNPQQDDSSGNSFAPEGGSVSSEEQAPPYCGTKLQVPPPTSKADQQRSENGSSETLRLPTLVTDRGAKQAPPASQTMKTMNSREQRSENGSGKTPAALRPPILALPHNVRGVLNGRGSLPAFGNRRSSSPPAAAKGNNIQSVPALQEEALEFGTLGRFSETLKFVGEFPLLTAPVKRPVQSPVWAEQSPRAGTGQAQVKPVEATAITAQSLRPSMGAAQIKPVEPTLKRAQCLLLPGANGTQSRPVEATVPAVKILRPGVEATSTTVQSPRPTAQCRTEDGQHKLTDDAEFPPLKTGARYDADFPPLKAGARCN</sequence>
<dbReference type="AlphaFoldDB" id="A0A2K2DJW8"/>
<keyword evidence="5" id="KW-1185">Reference proteome</keyword>
<protein>
    <recommendedName>
        <fullName evidence="2">PAP/OAS1 substrate-binding-related domain-containing protein</fullName>
    </recommendedName>
</protein>
<feature type="compositionally biased region" description="Polar residues" evidence="1">
    <location>
        <begin position="570"/>
        <end position="581"/>
    </location>
</feature>
<dbReference type="Proteomes" id="UP000008810">
    <property type="component" value="Chromosome 1"/>
</dbReference>
<feature type="region of interest" description="Disordered" evidence="1">
    <location>
        <begin position="831"/>
        <end position="883"/>
    </location>
</feature>
<reference evidence="3 4" key="1">
    <citation type="journal article" date="2010" name="Nature">
        <title>Genome sequencing and analysis of the model grass Brachypodium distachyon.</title>
        <authorList>
            <consortium name="International Brachypodium Initiative"/>
        </authorList>
    </citation>
    <scope>NUCLEOTIDE SEQUENCE [LARGE SCALE GENOMIC DNA]</scope>
    <source>
        <strain evidence="3 4">Bd21</strain>
    </source>
</reference>
<dbReference type="Pfam" id="PF26180">
    <property type="entry name" value="PAP-OAS1"/>
    <property type="match status" value="1"/>
</dbReference>
<feature type="compositionally biased region" description="Basic and acidic residues" evidence="1">
    <location>
        <begin position="846"/>
        <end position="856"/>
    </location>
</feature>
<feature type="domain" description="PAP/OAS1 substrate-binding-related" evidence="2">
    <location>
        <begin position="1"/>
        <end position="146"/>
    </location>
</feature>
<name>A0A2K2DJW8_BRADI</name>
<dbReference type="InterPro" id="IPR058921">
    <property type="entry name" value="PAP/OAS1-rel"/>
</dbReference>
<organism evidence="3">
    <name type="scientific">Brachypodium distachyon</name>
    <name type="common">Purple false brome</name>
    <name type="synonym">Trachynia distachya</name>
    <dbReference type="NCBI Taxonomy" id="15368"/>
    <lineage>
        <taxon>Eukaryota</taxon>
        <taxon>Viridiplantae</taxon>
        <taxon>Streptophyta</taxon>
        <taxon>Embryophyta</taxon>
        <taxon>Tracheophyta</taxon>
        <taxon>Spermatophyta</taxon>
        <taxon>Magnoliopsida</taxon>
        <taxon>Liliopsida</taxon>
        <taxon>Poales</taxon>
        <taxon>Poaceae</taxon>
        <taxon>BOP clade</taxon>
        <taxon>Pooideae</taxon>
        <taxon>Stipodae</taxon>
        <taxon>Brachypodieae</taxon>
        <taxon>Brachypodium</taxon>
    </lineage>
</organism>
<dbReference type="EnsemblPlants" id="PNT74571">
    <property type="protein sequence ID" value="PNT74571"/>
    <property type="gene ID" value="BRADI_1g17720v3"/>
</dbReference>